<reference evidence="2 3" key="1">
    <citation type="submission" date="2023-12" db="EMBL/GenBank/DDBJ databases">
        <title>Whole genome sequencing of Paenibacillus phoenicis isolated from the Phoenix Mars Lander spacecraft assembly facility.</title>
        <authorList>
            <person name="Garcia A."/>
            <person name="Venkateswaran K."/>
        </authorList>
    </citation>
    <scope>NUCLEOTIDE SEQUENCE [LARGE SCALE GENOMIC DNA]</scope>
    <source>
        <strain evidence="2 3">3PO2SA</strain>
    </source>
</reference>
<keyword evidence="1" id="KW-0732">Signal</keyword>
<evidence type="ECO:0000256" key="1">
    <source>
        <dbReference type="SAM" id="SignalP"/>
    </source>
</evidence>
<dbReference type="Proteomes" id="UP001292216">
    <property type="component" value="Unassembled WGS sequence"/>
</dbReference>
<evidence type="ECO:0000313" key="2">
    <source>
        <dbReference type="EMBL" id="MEA3570167.1"/>
    </source>
</evidence>
<sequence>MQRLLFCLLAFPILLAGCSNTITLETANDIALNEFQEKYTVLETEYFVETNEVYTVTEEGKHIRCYKVIFFDQASVPIATFLISKKDGKIVKQYSR</sequence>
<protein>
    <recommendedName>
        <fullName evidence="4">Lipoprotein</fullName>
    </recommendedName>
</protein>
<comment type="caution">
    <text evidence="2">The sequence shown here is derived from an EMBL/GenBank/DDBJ whole genome shotgun (WGS) entry which is preliminary data.</text>
</comment>
<keyword evidence="3" id="KW-1185">Reference proteome</keyword>
<feature type="chain" id="PRO_5046433618" description="Lipoprotein" evidence="1">
    <location>
        <begin position="17"/>
        <end position="96"/>
    </location>
</feature>
<gene>
    <name evidence="2" type="ORF">U9M73_09135</name>
</gene>
<dbReference type="RefSeq" id="WP_036645237.1">
    <property type="nucleotide sequence ID" value="NZ_CBCSKM010000035.1"/>
</dbReference>
<dbReference type="EMBL" id="JAYERP010000001">
    <property type="protein sequence ID" value="MEA3570167.1"/>
    <property type="molecule type" value="Genomic_DNA"/>
</dbReference>
<name>A0ABU5PK88_9BACL</name>
<dbReference type="PROSITE" id="PS51257">
    <property type="entry name" value="PROKAR_LIPOPROTEIN"/>
    <property type="match status" value="1"/>
</dbReference>
<evidence type="ECO:0008006" key="4">
    <source>
        <dbReference type="Google" id="ProtNLM"/>
    </source>
</evidence>
<accession>A0ABU5PK88</accession>
<organism evidence="2 3">
    <name type="scientific">Paenibacillus phoenicis</name>
    <dbReference type="NCBI Taxonomy" id="554117"/>
    <lineage>
        <taxon>Bacteria</taxon>
        <taxon>Bacillati</taxon>
        <taxon>Bacillota</taxon>
        <taxon>Bacilli</taxon>
        <taxon>Bacillales</taxon>
        <taxon>Paenibacillaceae</taxon>
        <taxon>Paenibacillus</taxon>
    </lineage>
</organism>
<feature type="signal peptide" evidence="1">
    <location>
        <begin position="1"/>
        <end position="16"/>
    </location>
</feature>
<proteinExistence type="predicted"/>
<evidence type="ECO:0000313" key="3">
    <source>
        <dbReference type="Proteomes" id="UP001292216"/>
    </source>
</evidence>